<dbReference type="EMBL" id="CADCXW020000008">
    <property type="protein sequence ID" value="CAD1540712.1"/>
    <property type="molecule type" value="Genomic_DNA"/>
</dbReference>
<organism evidence="1">
    <name type="scientific">Bracon brevicornis</name>
    <dbReference type="NCBI Taxonomy" id="1563983"/>
    <lineage>
        <taxon>Eukaryota</taxon>
        <taxon>Metazoa</taxon>
        <taxon>Ecdysozoa</taxon>
        <taxon>Arthropoda</taxon>
        <taxon>Hexapoda</taxon>
        <taxon>Insecta</taxon>
        <taxon>Pterygota</taxon>
        <taxon>Neoptera</taxon>
        <taxon>Endopterygota</taxon>
        <taxon>Hymenoptera</taxon>
        <taxon>Apocrita</taxon>
        <taxon>Ichneumonoidea</taxon>
        <taxon>Braconidae</taxon>
        <taxon>Braconinae</taxon>
        <taxon>Bracon</taxon>
    </lineage>
</organism>
<protein>
    <submittedName>
        <fullName evidence="1">Uncharacterized protein</fullName>
    </submittedName>
</protein>
<sequence>MHQQSNWKIGTLNLDLQRIRQHLHQFTRQPTLHHLMDHGVEPQSLGVNETDIGLSTCLILVNVSLENIQ</sequence>
<evidence type="ECO:0000313" key="1">
    <source>
        <dbReference type="EMBL" id="CAD1540712.1"/>
    </source>
</evidence>
<name>A0A6V7ISH3_9HYME</name>
<gene>
    <name evidence="1" type="ORF">BBRV_LOCUS28939</name>
</gene>
<proteinExistence type="predicted"/>
<dbReference type="AlphaFoldDB" id="A0A6V7ISH3"/>
<accession>A0A6V7ISH3</accession>
<reference evidence="1" key="1">
    <citation type="submission" date="2020-07" db="EMBL/GenBank/DDBJ databases">
        <authorList>
            <person name="Ferguson B K."/>
        </authorList>
    </citation>
    <scope>NUCLEOTIDE SEQUENCE</scope>
    <source>
        <strain evidence="1">L06</strain>
    </source>
</reference>